<dbReference type="EMBL" id="CP000781">
    <property type="protein sequence ID" value="ABS65654.1"/>
    <property type="molecule type" value="Genomic_DNA"/>
</dbReference>
<dbReference type="OrthoDB" id="7906671at2"/>
<proteinExistence type="predicted"/>
<feature type="transmembrane region" description="Helical" evidence="1">
    <location>
        <begin position="7"/>
        <end position="32"/>
    </location>
</feature>
<evidence type="ECO:0000313" key="2">
    <source>
        <dbReference type="EMBL" id="ABS65654.1"/>
    </source>
</evidence>
<sequence length="172" mass="18005">MDNLARLLLRFVLVPLGYFAAVVAAAAVIVVGEWRIGTLFDTTQPGEAALGLVIAVISSVAFLMMLLSLMWLVAAVGILFSEAFAVRSWIFHVANGVVSAWIGAQLFAPPPDASVVADPFYIVAAGLAAGLAYWLVAGSTAGFFKPILRSPAERAGRLPPPPPQPELPPPAA</sequence>
<organism evidence="2 3">
    <name type="scientific">Xanthobacter autotrophicus (strain ATCC BAA-1158 / Py2)</name>
    <dbReference type="NCBI Taxonomy" id="78245"/>
    <lineage>
        <taxon>Bacteria</taxon>
        <taxon>Pseudomonadati</taxon>
        <taxon>Pseudomonadota</taxon>
        <taxon>Alphaproteobacteria</taxon>
        <taxon>Hyphomicrobiales</taxon>
        <taxon>Xanthobacteraceae</taxon>
        <taxon>Xanthobacter</taxon>
    </lineage>
</organism>
<keyword evidence="1" id="KW-1133">Transmembrane helix</keyword>
<dbReference type="HOGENOM" id="CLU_136035_0_0_5"/>
<dbReference type="KEGG" id="xau:Xaut_0396"/>
<keyword evidence="1" id="KW-0472">Membrane</keyword>
<keyword evidence="1" id="KW-0812">Transmembrane</keyword>
<evidence type="ECO:0000256" key="1">
    <source>
        <dbReference type="SAM" id="Phobius"/>
    </source>
</evidence>
<reference evidence="2 3" key="1">
    <citation type="submission" date="2007-07" db="EMBL/GenBank/DDBJ databases">
        <title>Complete sequence of chromosome of Xanthobacter autotrophicus Py2.</title>
        <authorList>
            <consortium name="US DOE Joint Genome Institute"/>
            <person name="Copeland A."/>
            <person name="Lucas S."/>
            <person name="Lapidus A."/>
            <person name="Barry K."/>
            <person name="Glavina del Rio T."/>
            <person name="Hammon N."/>
            <person name="Israni S."/>
            <person name="Dalin E."/>
            <person name="Tice H."/>
            <person name="Pitluck S."/>
            <person name="Sims D."/>
            <person name="Brettin T."/>
            <person name="Bruce D."/>
            <person name="Detter J.C."/>
            <person name="Han C."/>
            <person name="Tapia R."/>
            <person name="Brainard J."/>
            <person name="Schmutz J."/>
            <person name="Larimer F."/>
            <person name="Land M."/>
            <person name="Hauser L."/>
            <person name="Kyrpides N."/>
            <person name="Kim E."/>
            <person name="Ensigns S.A."/>
            <person name="Richardson P."/>
        </authorList>
    </citation>
    <scope>NUCLEOTIDE SEQUENCE [LARGE SCALE GENOMIC DNA]</scope>
    <source>
        <strain evidence="3">ATCC BAA-1158 / Py2</strain>
    </source>
</reference>
<accession>A7ICB1</accession>
<protein>
    <submittedName>
        <fullName evidence="2">Uncharacterized protein</fullName>
    </submittedName>
</protein>
<evidence type="ECO:0000313" key="3">
    <source>
        <dbReference type="Proteomes" id="UP000002417"/>
    </source>
</evidence>
<name>A7ICB1_XANP2</name>
<dbReference type="Proteomes" id="UP000002417">
    <property type="component" value="Chromosome"/>
</dbReference>
<dbReference type="STRING" id="78245.Xaut_0396"/>
<keyword evidence="3" id="KW-1185">Reference proteome</keyword>
<feature type="transmembrane region" description="Helical" evidence="1">
    <location>
        <begin position="120"/>
        <end position="144"/>
    </location>
</feature>
<dbReference type="AlphaFoldDB" id="A7ICB1"/>
<feature type="transmembrane region" description="Helical" evidence="1">
    <location>
        <begin position="52"/>
        <end position="80"/>
    </location>
</feature>
<dbReference type="eggNOG" id="ENOG50339RG">
    <property type="taxonomic scope" value="Bacteria"/>
</dbReference>
<feature type="transmembrane region" description="Helical" evidence="1">
    <location>
        <begin position="89"/>
        <end position="108"/>
    </location>
</feature>
<gene>
    <name evidence="2" type="ordered locus">Xaut_0396</name>
</gene>